<sequence length="57" mass="6825">MKSQKRATKRRKGVSARERNMRRIESNDRESQTMHFLNDVFEGLRNVLPPINIERNL</sequence>
<evidence type="ECO:0000256" key="1">
    <source>
        <dbReference type="SAM" id="MobiDB-lite"/>
    </source>
</evidence>
<proteinExistence type="predicted"/>
<dbReference type="Proteomes" id="UP000828390">
    <property type="component" value="Unassembled WGS sequence"/>
</dbReference>
<name>A0A9D4M6J6_DREPO</name>
<accession>A0A9D4M6J6</accession>
<evidence type="ECO:0000313" key="3">
    <source>
        <dbReference type="Proteomes" id="UP000828390"/>
    </source>
</evidence>
<feature type="compositionally biased region" description="Basic and acidic residues" evidence="1">
    <location>
        <begin position="15"/>
        <end position="30"/>
    </location>
</feature>
<gene>
    <name evidence="2" type="ORF">DPMN_034911</name>
</gene>
<reference evidence="2" key="1">
    <citation type="journal article" date="2019" name="bioRxiv">
        <title>The Genome of the Zebra Mussel, Dreissena polymorpha: A Resource for Invasive Species Research.</title>
        <authorList>
            <person name="McCartney M.A."/>
            <person name="Auch B."/>
            <person name="Kono T."/>
            <person name="Mallez S."/>
            <person name="Zhang Y."/>
            <person name="Obille A."/>
            <person name="Becker A."/>
            <person name="Abrahante J.E."/>
            <person name="Garbe J."/>
            <person name="Badalamenti J.P."/>
            <person name="Herman A."/>
            <person name="Mangelson H."/>
            <person name="Liachko I."/>
            <person name="Sullivan S."/>
            <person name="Sone E.D."/>
            <person name="Koren S."/>
            <person name="Silverstein K.A.T."/>
            <person name="Beckman K.B."/>
            <person name="Gohl D.M."/>
        </authorList>
    </citation>
    <scope>NUCLEOTIDE SEQUENCE</scope>
    <source>
        <strain evidence="2">Duluth1</strain>
        <tissue evidence="2">Whole animal</tissue>
    </source>
</reference>
<feature type="region of interest" description="Disordered" evidence="1">
    <location>
        <begin position="1"/>
        <end position="30"/>
    </location>
</feature>
<feature type="compositionally biased region" description="Basic residues" evidence="1">
    <location>
        <begin position="1"/>
        <end position="14"/>
    </location>
</feature>
<dbReference type="EMBL" id="JAIWYP010000002">
    <property type="protein sequence ID" value="KAH3871700.1"/>
    <property type="molecule type" value="Genomic_DNA"/>
</dbReference>
<reference evidence="2" key="2">
    <citation type="submission" date="2020-11" db="EMBL/GenBank/DDBJ databases">
        <authorList>
            <person name="McCartney M.A."/>
            <person name="Auch B."/>
            <person name="Kono T."/>
            <person name="Mallez S."/>
            <person name="Becker A."/>
            <person name="Gohl D.M."/>
            <person name="Silverstein K.A.T."/>
            <person name="Koren S."/>
            <person name="Bechman K.B."/>
            <person name="Herman A."/>
            <person name="Abrahante J.E."/>
            <person name="Garbe J."/>
        </authorList>
    </citation>
    <scope>NUCLEOTIDE SEQUENCE</scope>
    <source>
        <strain evidence="2">Duluth1</strain>
        <tissue evidence="2">Whole animal</tissue>
    </source>
</reference>
<dbReference type="AlphaFoldDB" id="A0A9D4M6J6"/>
<protein>
    <recommendedName>
        <fullName evidence="4">BHLH domain-containing protein</fullName>
    </recommendedName>
</protein>
<evidence type="ECO:0008006" key="4">
    <source>
        <dbReference type="Google" id="ProtNLM"/>
    </source>
</evidence>
<organism evidence="2 3">
    <name type="scientific">Dreissena polymorpha</name>
    <name type="common">Zebra mussel</name>
    <name type="synonym">Mytilus polymorpha</name>
    <dbReference type="NCBI Taxonomy" id="45954"/>
    <lineage>
        <taxon>Eukaryota</taxon>
        <taxon>Metazoa</taxon>
        <taxon>Spiralia</taxon>
        <taxon>Lophotrochozoa</taxon>
        <taxon>Mollusca</taxon>
        <taxon>Bivalvia</taxon>
        <taxon>Autobranchia</taxon>
        <taxon>Heteroconchia</taxon>
        <taxon>Euheterodonta</taxon>
        <taxon>Imparidentia</taxon>
        <taxon>Neoheterodontei</taxon>
        <taxon>Myida</taxon>
        <taxon>Dreissenoidea</taxon>
        <taxon>Dreissenidae</taxon>
        <taxon>Dreissena</taxon>
    </lineage>
</organism>
<keyword evidence="3" id="KW-1185">Reference proteome</keyword>
<comment type="caution">
    <text evidence="2">The sequence shown here is derived from an EMBL/GenBank/DDBJ whole genome shotgun (WGS) entry which is preliminary data.</text>
</comment>
<evidence type="ECO:0000313" key="2">
    <source>
        <dbReference type="EMBL" id="KAH3871700.1"/>
    </source>
</evidence>